<accession>A0ABV3P242</accession>
<dbReference type="SUPFAM" id="SSF53850">
    <property type="entry name" value="Periplasmic binding protein-like II"/>
    <property type="match status" value="1"/>
</dbReference>
<dbReference type="InterPro" id="IPR005119">
    <property type="entry name" value="LysR_subst-bd"/>
</dbReference>
<comment type="caution">
    <text evidence="6">The sequence shown here is derived from an EMBL/GenBank/DDBJ whole genome shotgun (WGS) entry which is preliminary data.</text>
</comment>
<evidence type="ECO:0000256" key="4">
    <source>
        <dbReference type="ARBA" id="ARBA00023163"/>
    </source>
</evidence>
<comment type="similarity">
    <text evidence="1">Belongs to the LysR transcriptional regulatory family.</text>
</comment>
<evidence type="ECO:0000256" key="1">
    <source>
        <dbReference type="ARBA" id="ARBA00009437"/>
    </source>
</evidence>
<dbReference type="Gene3D" id="3.40.190.10">
    <property type="entry name" value="Periplasmic binding protein-like II"/>
    <property type="match status" value="2"/>
</dbReference>
<dbReference type="Gene3D" id="1.10.10.10">
    <property type="entry name" value="Winged helix-like DNA-binding domain superfamily/Winged helix DNA-binding domain"/>
    <property type="match status" value="1"/>
</dbReference>
<organism evidence="6 7">
    <name type="scientific">Kineococcus endophyticus</name>
    <dbReference type="NCBI Taxonomy" id="1181883"/>
    <lineage>
        <taxon>Bacteria</taxon>
        <taxon>Bacillati</taxon>
        <taxon>Actinomycetota</taxon>
        <taxon>Actinomycetes</taxon>
        <taxon>Kineosporiales</taxon>
        <taxon>Kineosporiaceae</taxon>
        <taxon>Kineococcus</taxon>
    </lineage>
</organism>
<dbReference type="PANTHER" id="PTHR30118:SF15">
    <property type="entry name" value="TRANSCRIPTIONAL REGULATORY PROTEIN"/>
    <property type="match status" value="1"/>
</dbReference>
<dbReference type="PRINTS" id="PR00039">
    <property type="entry name" value="HTHLYSR"/>
</dbReference>
<dbReference type="SUPFAM" id="SSF46785">
    <property type="entry name" value="Winged helix' DNA-binding domain"/>
    <property type="match status" value="1"/>
</dbReference>
<evidence type="ECO:0000256" key="3">
    <source>
        <dbReference type="ARBA" id="ARBA00023125"/>
    </source>
</evidence>
<dbReference type="InterPro" id="IPR036388">
    <property type="entry name" value="WH-like_DNA-bd_sf"/>
</dbReference>
<dbReference type="InterPro" id="IPR000847">
    <property type="entry name" value="LysR_HTH_N"/>
</dbReference>
<protein>
    <submittedName>
        <fullName evidence="6">LysR family transcriptional regulator</fullName>
    </submittedName>
</protein>
<evidence type="ECO:0000256" key="2">
    <source>
        <dbReference type="ARBA" id="ARBA00023015"/>
    </source>
</evidence>
<dbReference type="InterPro" id="IPR050389">
    <property type="entry name" value="LysR-type_TF"/>
</dbReference>
<dbReference type="EMBL" id="JBFNQN010000002">
    <property type="protein sequence ID" value="MEW9263635.1"/>
    <property type="molecule type" value="Genomic_DNA"/>
</dbReference>
<keyword evidence="7" id="KW-1185">Reference proteome</keyword>
<evidence type="ECO:0000259" key="5">
    <source>
        <dbReference type="PROSITE" id="PS50931"/>
    </source>
</evidence>
<dbReference type="Proteomes" id="UP001555826">
    <property type="component" value="Unassembled WGS sequence"/>
</dbReference>
<feature type="domain" description="HTH lysR-type" evidence="5">
    <location>
        <begin position="6"/>
        <end position="63"/>
    </location>
</feature>
<gene>
    <name evidence="6" type="ORF">AB1207_02635</name>
</gene>
<dbReference type="Pfam" id="PF03466">
    <property type="entry name" value="LysR_substrate"/>
    <property type="match status" value="1"/>
</dbReference>
<reference evidence="6 7" key="1">
    <citation type="submission" date="2024-07" db="EMBL/GenBank/DDBJ databases">
        <authorList>
            <person name="Thanompreechachai J."/>
            <person name="Duangmal K."/>
        </authorList>
    </citation>
    <scope>NUCLEOTIDE SEQUENCE [LARGE SCALE GENOMIC DNA]</scope>
    <source>
        <strain evidence="6 7">KCTC 19886</strain>
    </source>
</reference>
<name>A0ABV3P242_9ACTN</name>
<keyword evidence="2" id="KW-0805">Transcription regulation</keyword>
<keyword evidence="4" id="KW-0804">Transcription</keyword>
<dbReference type="PROSITE" id="PS50931">
    <property type="entry name" value="HTH_LYSR"/>
    <property type="match status" value="1"/>
</dbReference>
<proteinExistence type="inferred from homology"/>
<dbReference type="Pfam" id="PF00126">
    <property type="entry name" value="HTH_1"/>
    <property type="match status" value="1"/>
</dbReference>
<sequence>MNLRSLDLNLLLPLDALLQERSVTRAAQRLGLSQPALSASLARLRRHFDDPLLARVGNEHELTPLAVRLREQVRVALSGVDRVFRAEPDFDPAVSERDLRIVSSDYAETVLGAPLLALLAAEAPRMRLRFSVNTPSVVEDAERVLVDADLLLLPHGFLADLPHADLHRDRWVCLVATENPDVGEELSVDQLRTMPWVVTYHGPVASTPAALQMRMLGVEPHVQVVTEHFLAVPALVAGSARIGLLQQRLADRLPPDSGVRVLPPPVDVGLLLEAMWWHPVYTGDPEHTWLRDVVRRAAASLPDVGGHPPR</sequence>
<dbReference type="PANTHER" id="PTHR30118">
    <property type="entry name" value="HTH-TYPE TRANSCRIPTIONAL REGULATOR LEUO-RELATED"/>
    <property type="match status" value="1"/>
</dbReference>
<dbReference type="InterPro" id="IPR036390">
    <property type="entry name" value="WH_DNA-bd_sf"/>
</dbReference>
<dbReference type="RefSeq" id="WP_367636241.1">
    <property type="nucleotide sequence ID" value="NZ_JBFNQN010000002.1"/>
</dbReference>
<keyword evidence="3" id="KW-0238">DNA-binding</keyword>
<evidence type="ECO:0000313" key="7">
    <source>
        <dbReference type="Proteomes" id="UP001555826"/>
    </source>
</evidence>
<evidence type="ECO:0000313" key="6">
    <source>
        <dbReference type="EMBL" id="MEW9263635.1"/>
    </source>
</evidence>